<feature type="compositionally biased region" description="Basic and acidic residues" evidence="1">
    <location>
        <begin position="77"/>
        <end position="86"/>
    </location>
</feature>
<evidence type="ECO:0000313" key="2">
    <source>
        <dbReference type="EMBL" id="KAG5473730.1"/>
    </source>
</evidence>
<dbReference type="EMBL" id="JAFEUZ010000029">
    <property type="protein sequence ID" value="KAG5473730.1"/>
    <property type="molecule type" value="Genomic_DNA"/>
</dbReference>
<dbReference type="AlphaFoldDB" id="A0A836GXI8"/>
<feature type="region of interest" description="Disordered" evidence="1">
    <location>
        <begin position="127"/>
        <end position="161"/>
    </location>
</feature>
<keyword evidence="3" id="KW-1185">Reference proteome</keyword>
<reference evidence="3" key="2">
    <citation type="journal article" date="2021" name="Sci. Data">
        <title>Chromosome-scale genome sequencing, assembly and annotation of six genomes from subfamily Leishmaniinae.</title>
        <authorList>
            <person name="Almutairi H."/>
            <person name="Urbaniak M.D."/>
            <person name="Bates M.D."/>
            <person name="Jariyapan N."/>
            <person name="Kwakye-Nuako G."/>
            <person name="Thomaz Soccol V."/>
            <person name="Al-Salem W.S."/>
            <person name="Dillon R.J."/>
            <person name="Bates P.A."/>
            <person name="Gatherer D."/>
        </authorList>
    </citation>
    <scope>NUCLEOTIDE SEQUENCE [LARGE SCALE GENOMIC DNA]</scope>
</reference>
<dbReference type="OrthoDB" id="264110at2759"/>
<evidence type="ECO:0000256" key="1">
    <source>
        <dbReference type="SAM" id="MobiDB-lite"/>
    </source>
</evidence>
<comment type="caution">
    <text evidence="2">The sequence shown here is derived from an EMBL/GenBank/DDBJ whole genome shotgun (WGS) entry which is preliminary data.</text>
</comment>
<dbReference type="GeneID" id="92514381"/>
<feature type="compositionally biased region" description="Polar residues" evidence="1">
    <location>
        <begin position="145"/>
        <end position="154"/>
    </location>
</feature>
<gene>
    <name evidence="2" type="ORF">LSCM1_04360</name>
</gene>
<feature type="region of interest" description="Disordered" evidence="1">
    <location>
        <begin position="77"/>
        <end position="113"/>
    </location>
</feature>
<organism evidence="2 3">
    <name type="scientific">Leishmania martiniquensis</name>
    <dbReference type="NCBI Taxonomy" id="1580590"/>
    <lineage>
        <taxon>Eukaryota</taxon>
        <taxon>Discoba</taxon>
        <taxon>Euglenozoa</taxon>
        <taxon>Kinetoplastea</taxon>
        <taxon>Metakinetoplastina</taxon>
        <taxon>Trypanosomatida</taxon>
        <taxon>Trypanosomatidae</taxon>
        <taxon>Leishmaniinae</taxon>
        <taxon>Leishmania</taxon>
    </lineage>
</organism>
<dbReference type="RefSeq" id="XP_067176964.1">
    <property type="nucleotide sequence ID" value="XM_067321869.1"/>
</dbReference>
<feature type="region of interest" description="Disordered" evidence="1">
    <location>
        <begin position="1"/>
        <end position="29"/>
    </location>
</feature>
<sequence>MQARTVSPGGVRPKGRKRNNAKAAVPNPVSFNVQDRRLNTRLLSEMQQRRAQLLGMTARDVAHQLYRYTVEPSSLMDEDRLREPRGRRSASRIKSATDGDPNSLINSSSNIHSTAMCSSPVRDAYSEWQTERRQHMSRKADNQEHSPLNPCTSSGERDERAGAVPLAPPTVLYEEWLAAGCPTGSWCALLQEEVYGPLEAERAFLRAKYDPKASPPS</sequence>
<evidence type="ECO:0000313" key="3">
    <source>
        <dbReference type="Proteomes" id="UP000673552"/>
    </source>
</evidence>
<reference evidence="3" key="1">
    <citation type="journal article" date="2021" name="Microbiol. Resour. Announc.">
        <title>LGAAP: Leishmaniinae Genome Assembly and Annotation Pipeline.</title>
        <authorList>
            <person name="Almutairi H."/>
            <person name="Urbaniak M.D."/>
            <person name="Bates M.D."/>
            <person name="Jariyapan N."/>
            <person name="Kwakye-Nuako G."/>
            <person name="Thomaz-Soccol V."/>
            <person name="Al-Salem W.S."/>
            <person name="Dillon R.J."/>
            <person name="Bates P.A."/>
            <person name="Gatherer D."/>
        </authorList>
    </citation>
    <scope>NUCLEOTIDE SEQUENCE [LARGE SCALE GENOMIC DNA]</scope>
</reference>
<dbReference type="KEGG" id="lmat:92514381"/>
<name>A0A836GXI8_9TRYP</name>
<feature type="compositionally biased region" description="Low complexity" evidence="1">
    <location>
        <begin position="102"/>
        <end position="113"/>
    </location>
</feature>
<accession>A0A836GXI8</accession>
<protein>
    <submittedName>
        <fullName evidence="2">Uncharacterized protein</fullName>
    </submittedName>
</protein>
<proteinExistence type="predicted"/>
<feature type="compositionally biased region" description="Basic and acidic residues" evidence="1">
    <location>
        <begin position="129"/>
        <end position="144"/>
    </location>
</feature>
<dbReference type="Proteomes" id="UP000673552">
    <property type="component" value="Unassembled WGS sequence"/>
</dbReference>